<dbReference type="OrthoDB" id="9806299at2"/>
<gene>
    <name evidence="12" type="primary">fluC</name>
    <name evidence="12" type="synonym">crcB</name>
    <name evidence="13" type="ORF">DVH29_12670</name>
</gene>
<dbReference type="EMBL" id="QQNH01000021">
    <property type="protein sequence ID" value="RDE08199.1"/>
    <property type="molecule type" value="Genomic_DNA"/>
</dbReference>
<comment type="caution">
    <text evidence="13">The sequence shown here is derived from an EMBL/GenBank/DDBJ whole genome shotgun (WGS) entry which is preliminary data.</text>
</comment>
<comment type="similarity">
    <text evidence="10 12">Belongs to the fluoride channel Fluc/FEX (TC 1.A.43) family.</text>
</comment>
<organism evidence="13 14">
    <name type="scientific">Pelagibacterium lacus</name>
    <dbReference type="NCBI Taxonomy" id="2282655"/>
    <lineage>
        <taxon>Bacteria</taxon>
        <taxon>Pseudomonadati</taxon>
        <taxon>Pseudomonadota</taxon>
        <taxon>Alphaproteobacteria</taxon>
        <taxon>Hyphomicrobiales</taxon>
        <taxon>Devosiaceae</taxon>
        <taxon>Pelagibacterium</taxon>
    </lineage>
</organism>
<dbReference type="PANTHER" id="PTHR28259:SF1">
    <property type="entry name" value="FLUORIDE EXPORT PROTEIN 1-RELATED"/>
    <property type="match status" value="1"/>
</dbReference>
<sequence length="133" mass="13106">MADFLPVLSVALGGALGAVLRHVVAASVTRWLGHGTLGTLAVNASGALIIGGAAGLALGPDGALASDALVWLAGVTGVLGSYTTVSSFSLQTLELVHTGRFSWALANIAASLILCLSLASIGFALVLGVRLAA</sequence>
<comment type="catalytic activity">
    <reaction evidence="11">
        <text>fluoride(in) = fluoride(out)</text>
        <dbReference type="Rhea" id="RHEA:76159"/>
        <dbReference type="ChEBI" id="CHEBI:17051"/>
    </reaction>
    <physiologicalReaction direction="left-to-right" evidence="11">
        <dbReference type="Rhea" id="RHEA:76160"/>
    </physiologicalReaction>
</comment>
<feature type="transmembrane region" description="Helical" evidence="12">
    <location>
        <begin position="108"/>
        <end position="129"/>
    </location>
</feature>
<dbReference type="AlphaFoldDB" id="A0A369W2D7"/>
<evidence type="ECO:0000256" key="2">
    <source>
        <dbReference type="ARBA" id="ARBA00022475"/>
    </source>
</evidence>
<feature type="transmembrane region" description="Helical" evidence="12">
    <location>
        <begin position="69"/>
        <end position="88"/>
    </location>
</feature>
<evidence type="ECO:0000256" key="10">
    <source>
        <dbReference type="ARBA" id="ARBA00035120"/>
    </source>
</evidence>
<keyword evidence="4 12" id="KW-0812">Transmembrane</keyword>
<name>A0A369W2D7_9HYPH</name>
<evidence type="ECO:0000256" key="3">
    <source>
        <dbReference type="ARBA" id="ARBA00022519"/>
    </source>
</evidence>
<dbReference type="HAMAP" id="MF_00454">
    <property type="entry name" value="FluC"/>
    <property type="match status" value="1"/>
</dbReference>
<keyword evidence="7 12" id="KW-0406">Ion transport</keyword>
<reference evidence="14" key="1">
    <citation type="submission" date="2018-07" db="EMBL/GenBank/DDBJ databases">
        <authorList>
            <person name="Liu B.-T."/>
            <person name="Du Z."/>
        </authorList>
    </citation>
    <scope>NUCLEOTIDE SEQUENCE [LARGE SCALE GENOMIC DNA]</scope>
    <source>
        <strain evidence="14">XYN52</strain>
    </source>
</reference>
<keyword evidence="5 12" id="KW-1133">Transmembrane helix</keyword>
<proteinExistence type="inferred from homology"/>
<evidence type="ECO:0000256" key="5">
    <source>
        <dbReference type="ARBA" id="ARBA00022989"/>
    </source>
</evidence>
<evidence type="ECO:0000256" key="12">
    <source>
        <dbReference type="HAMAP-Rule" id="MF_00454"/>
    </source>
</evidence>
<keyword evidence="2 12" id="KW-1003">Cell membrane</keyword>
<comment type="function">
    <text evidence="12">Fluoride-specific ion channel. Important for reducing fluoride concentration in the cell, thus reducing its toxicity.</text>
</comment>
<evidence type="ECO:0000256" key="6">
    <source>
        <dbReference type="ARBA" id="ARBA00023053"/>
    </source>
</evidence>
<comment type="subcellular location">
    <subcellularLocation>
        <location evidence="1 12">Cell membrane</location>
        <topology evidence="1 12">Multi-pass membrane protein</topology>
    </subcellularLocation>
</comment>
<keyword evidence="12" id="KW-0813">Transport</keyword>
<feature type="transmembrane region" description="Helical" evidence="12">
    <location>
        <begin position="35"/>
        <end position="57"/>
    </location>
</feature>
<dbReference type="RefSeq" id="WP_114646555.1">
    <property type="nucleotide sequence ID" value="NZ_QQNH01000021.1"/>
</dbReference>
<protein>
    <recommendedName>
        <fullName evidence="12">Fluoride-specific ion channel FluC</fullName>
    </recommendedName>
</protein>
<evidence type="ECO:0000313" key="14">
    <source>
        <dbReference type="Proteomes" id="UP000253759"/>
    </source>
</evidence>
<comment type="activity regulation">
    <text evidence="12">Na(+) is not transported, but it plays an essential structural role and its presence is essential for fluoride channel function.</text>
</comment>
<keyword evidence="3" id="KW-0997">Cell inner membrane</keyword>
<evidence type="ECO:0000256" key="11">
    <source>
        <dbReference type="ARBA" id="ARBA00035585"/>
    </source>
</evidence>
<evidence type="ECO:0000256" key="8">
    <source>
        <dbReference type="ARBA" id="ARBA00023136"/>
    </source>
</evidence>
<feature type="binding site" evidence="12">
    <location>
        <position position="80"/>
    </location>
    <ligand>
        <name>Na(+)</name>
        <dbReference type="ChEBI" id="CHEBI:29101"/>
        <note>structural</note>
    </ligand>
</feature>
<keyword evidence="9 12" id="KW-0407">Ion channel</keyword>
<keyword evidence="14" id="KW-1185">Reference proteome</keyword>
<evidence type="ECO:0000256" key="4">
    <source>
        <dbReference type="ARBA" id="ARBA00022692"/>
    </source>
</evidence>
<dbReference type="GO" id="GO:0062054">
    <property type="term" value="F:fluoride channel activity"/>
    <property type="evidence" value="ECO:0007669"/>
    <property type="project" value="UniProtKB-UniRule"/>
</dbReference>
<dbReference type="Proteomes" id="UP000253759">
    <property type="component" value="Unassembled WGS sequence"/>
</dbReference>
<dbReference type="PANTHER" id="PTHR28259">
    <property type="entry name" value="FLUORIDE EXPORT PROTEIN 1-RELATED"/>
    <property type="match status" value="1"/>
</dbReference>
<evidence type="ECO:0000313" key="13">
    <source>
        <dbReference type="EMBL" id="RDE08199.1"/>
    </source>
</evidence>
<evidence type="ECO:0000256" key="9">
    <source>
        <dbReference type="ARBA" id="ARBA00023303"/>
    </source>
</evidence>
<keyword evidence="6 12" id="KW-0915">Sodium</keyword>
<evidence type="ECO:0000256" key="7">
    <source>
        <dbReference type="ARBA" id="ARBA00023065"/>
    </source>
</evidence>
<dbReference type="GO" id="GO:0140114">
    <property type="term" value="P:cellular detoxification of fluoride"/>
    <property type="evidence" value="ECO:0007669"/>
    <property type="project" value="UniProtKB-UniRule"/>
</dbReference>
<evidence type="ECO:0000256" key="1">
    <source>
        <dbReference type="ARBA" id="ARBA00004651"/>
    </source>
</evidence>
<keyword evidence="12" id="KW-0479">Metal-binding</keyword>
<dbReference type="Pfam" id="PF02537">
    <property type="entry name" value="CRCB"/>
    <property type="match status" value="1"/>
</dbReference>
<feature type="binding site" evidence="12">
    <location>
        <position position="83"/>
    </location>
    <ligand>
        <name>Na(+)</name>
        <dbReference type="ChEBI" id="CHEBI:29101"/>
        <note>structural</note>
    </ligand>
</feature>
<dbReference type="InterPro" id="IPR003691">
    <property type="entry name" value="FluC"/>
</dbReference>
<dbReference type="GO" id="GO:0005886">
    <property type="term" value="C:plasma membrane"/>
    <property type="evidence" value="ECO:0007669"/>
    <property type="project" value="UniProtKB-SubCell"/>
</dbReference>
<dbReference type="GO" id="GO:0046872">
    <property type="term" value="F:metal ion binding"/>
    <property type="evidence" value="ECO:0007669"/>
    <property type="project" value="UniProtKB-KW"/>
</dbReference>
<accession>A0A369W2D7</accession>
<keyword evidence="8 12" id="KW-0472">Membrane</keyword>